<dbReference type="InterPro" id="IPR040239">
    <property type="entry name" value="HcpB-like"/>
</dbReference>
<proteinExistence type="inferred from homology"/>
<dbReference type="Gene3D" id="1.25.40.10">
    <property type="entry name" value="Tetratricopeptide repeat domain"/>
    <property type="match status" value="1"/>
</dbReference>
<organism evidence="3 4">
    <name type="scientific">Biomphalaria glabrata</name>
    <name type="common">Bloodfluke planorb</name>
    <name type="synonym">Freshwater snail</name>
    <dbReference type="NCBI Taxonomy" id="6526"/>
    <lineage>
        <taxon>Eukaryota</taxon>
        <taxon>Metazoa</taxon>
        <taxon>Spiralia</taxon>
        <taxon>Lophotrochozoa</taxon>
        <taxon>Mollusca</taxon>
        <taxon>Gastropoda</taxon>
        <taxon>Heterobranchia</taxon>
        <taxon>Euthyneura</taxon>
        <taxon>Panpulmonata</taxon>
        <taxon>Hygrophila</taxon>
        <taxon>Lymnaeoidea</taxon>
        <taxon>Planorbidae</taxon>
        <taxon>Biomphalaria</taxon>
    </lineage>
</organism>
<comment type="similarity">
    <text evidence="1">Belongs to the hcp beta-lactamase family.</text>
</comment>
<dbReference type="PANTHER" id="PTHR13891:SF1">
    <property type="entry name" value="CYTOCHROME C OXIDASE ASSEMBLY FACTOR 7"/>
    <property type="match status" value="1"/>
</dbReference>
<gene>
    <name evidence="4 5" type="primary">LOC106060682</name>
</gene>
<dbReference type="OMA" id="PGCINAG"/>
<evidence type="ECO:0000256" key="2">
    <source>
        <dbReference type="ARBA" id="ARBA00022737"/>
    </source>
</evidence>
<dbReference type="AlphaFoldDB" id="A0A9U8E631"/>
<dbReference type="Pfam" id="PF08238">
    <property type="entry name" value="Sel1"/>
    <property type="match status" value="3"/>
</dbReference>
<keyword evidence="2" id="KW-0677">Repeat</keyword>
<evidence type="ECO:0000313" key="5">
    <source>
        <dbReference type="RefSeq" id="XP_055886310.1"/>
    </source>
</evidence>
<dbReference type="InterPro" id="IPR006597">
    <property type="entry name" value="Sel1-like"/>
</dbReference>
<dbReference type="RefSeq" id="XP_055886310.1">
    <property type="nucleotide sequence ID" value="XM_056030335.1"/>
</dbReference>
<accession>A0A9U8E631</accession>
<evidence type="ECO:0000313" key="3">
    <source>
        <dbReference type="Proteomes" id="UP001165740"/>
    </source>
</evidence>
<evidence type="ECO:0000256" key="1">
    <source>
        <dbReference type="ARBA" id="ARBA00008486"/>
    </source>
</evidence>
<sequence length="225" mass="25267">MARGYDLTSDAGTKEYLRDVEIEYQFQCLDQKEVDGCHRLGEFLENIRKNTTAAAAIYKENCDKGNYARSCLKYGHCLNFGNGVKEDKTAALQYFEKTCKLGNGSGCFYAGHIDLKLSLAEGKTPDKAVQLMSQSCDLKCSEGCFILASWHLLGRYTDKDLRKAFELNQKGCNLENVGCCSNLSIMYRHGHGTNKDLSLATEMKKRAEQYSADHLKKQPVLKVNE</sequence>
<keyword evidence="3" id="KW-1185">Reference proteome</keyword>
<dbReference type="PANTHER" id="PTHR13891">
    <property type="entry name" value="CYTOCHROME C OXIDASE ASSEMBLY FACTOR 7"/>
    <property type="match status" value="1"/>
</dbReference>
<dbReference type="SMART" id="SM00671">
    <property type="entry name" value="SEL1"/>
    <property type="match status" value="4"/>
</dbReference>
<dbReference type="OrthoDB" id="272077at2759"/>
<dbReference type="SUPFAM" id="SSF81901">
    <property type="entry name" value="HCP-like"/>
    <property type="match status" value="1"/>
</dbReference>
<name>A0A9U8E631_BIOGL</name>
<dbReference type="InterPro" id="IPR011990">
    <property type="entry name" value="TPR-like_helical_dom_sf"/>
</dbReference>
<dbReference type="RefSeq" id="XP_013074116.2">
    <property type="nucleotide sequence ID" value="XM_013218662.2"/>
</dbReference>
<reference evidence="4 5" key="1">
    <citation type="submission" date="2025-04" db="UniProtKB">
        <authorList>
            <consortium name="RefSeq"/>
        </authorList>
    </citation>
    <scope>IDENTIFICATION</scope>
</reference>
<evidence type="ECO:0000313" key="4">
    <source>
        <dbReference type="RefSeq" id="XP_013074116.2"/>
    </source>
</evidence>
<dbReference type="Proteomes" id="UP001165740">
    <property type="component" value="Chromosome 5"/>
</dbReference>
<dbReference type="GeneID" id="106060682"/>
<protein>
    <submittedName>
        <fullName evidence="4 5">Cytochrome c oxidase assembly factor 7 homolog</fullName>
    </submittedName>
</protein>
<dbReference type="GO" id="GO:0005758">
    <property type="term" value="C:mitochondrial intermembrane space"/>
    <property type="evidence" value="ECO:0007669"/>
    <property type="project" value="TreeGrafter"/>
</dbReference>